<dbReference type="RefSeq" id="WP_338009506.1">
    <property type="nucleotide sequence ID" value="NZ_JAOPKB010000032.1"/>
</dbReference>
<dbReference type="InterPro" id="IPR011006">
    <property type="entry name" value="CheY-like_superfamily"/>
</dbReference>
<sequence length="269" mass="30456">MSYRDLPIPPNGRYTLEAIALLSKKWSPVVLLLLRHRGPQGFNDLLEGIPDISSRVLSDTLESLQEAGLIERHVVSESPLRVRYERTDAGREMDQIFEDLADWAASHLAHSNQTVLVADGDSRITEMYQQWVSDRYVVCRAHDNEEFAARLADGIDVALLDIGLPGVDIHKFVSRRPCRTVLIVGDQPDPALMSIDCDDVLRKPFVRETALETIATQLDRVDESPEERERASLLARTSLLESIYSRIRLEDDETYCDLVARLEELDDST</sequence>
<reference evidence="7 8" key="1">
    <citation type="submission" date="2022-09" db="EMBL/GenBank/DDBJ databases">
        <title>Enrichment on poylsaccharides allowed isolation of novel metabolic and taxonomic groups of Haloarchaea.</title>
        <authorList>
            <person name="Sorokin D.Y."/>
            <person name="Elcheninov A.G."/>
            <person name="Khizhniak T.V."/>
            <person name="Kolganova T.V."/>
            <person name="Kublanov I.V."/>
        </authorList>
    </citation>
    <scope>NUCLEOTIDE SEQUENCE [LARGE SCALE GENOMIC DNA]</scope>
    <source>
        <strain evidence="7 8">AArc-m2/3/4</strain>
    </source>
</reference>
<dbReference type="EMBL" id="JAOPKB010000032">
    <property type="protein sequence ID" value="MCU4975973.1"/>
    <property type="molecule type" value="Genomic_DNA"/>
</dbReference>
<keyword evidence="3" id="KW-0804">Transcription</keyword>
<evidence type="ECO:0000256" key="1">
    <source>
        <dbReference type="ARBA" id="ARBA00023015"/>
    </source>
</evidence>
<keyword evidence="1" id="KW-0805">Transcription regulation</keyword>
<evidence type="ECO:0000256" key="4">
    <source>
        <dbReference type="PROSITE-ProRule" id="PRU00169"/>
    </source>
</evidence>
<dbReference type="PROSITE" id="PS51118">
    <property type="entry name" value="HTH_HXLR"/>
    <property type="match status" value="1"/>
</dbReference>
<feature type="domain" description="Response regulatory" evidence="5">
    <location>
        <begin position="114"/>
        <end position="218"/>
    </location>
</feature>
<dbReference type="InterPro" id="IPR001789">
    <property type="entry name" value="Sig_transdc_resp-reg_receiver"/>
</dbReference>
<dbReference type="InterPro" id="IPR036390">
    <property type="entry name" value="WH_DNA-bd_sf"/>
</dbReference>
<evidence type="ECO:0000313" key="8">
    <source>
        <dbReference type="Proteomes" id="UP001320972"/>
    </source>
</evidence>
<feature type="domain" description="HTH hxlR-type" evidence="6">
    <location>
        <begin position="8"/>
        <end position="112"/>
    </location>
</feature>
<keyword evidence="2" id="KW-0238">DNA-binding</keyword>
<dbReference type="SUPFAM" id="SSF52172">
    <property type="entry name" value="CheY-like"/>
    <property type="match status" value="1"/>
</dbReference>
<evidence type="ECO:0000256" key="3">
    <source>
        <dbReference type="ARBA" id="ARBA00023163"/>
    </source>
</evidence>
<dbReference type="PANTHER" id="PTHR33204:SF18">
    <property type="entry name" value="TRANSCRIPTIONAL REGULATORY PROTEIN"/>
    <property type="match status" value="1"/>
</dbReference>
<dbReference type="Gene3D" id="3.40.50.2300">
    <property type="match status" value="1"/>
</dbReference>
<evidence type="ECO:0000256" key="2">
    <source>
        <dbReference type="ARBA" id="ARBA00023125"/>
    </source>
</evidence>
<dbReference type="InterPro" id="IPR036388">
    <property type="entry name" value="WH-like_DNA-bd_sf"/>
</dbReference>
<proteinExistence type="predicted"/>
<dbReference type="SUPFAM" id="SSF46785">
    <property type="entry name" value="Winged helix' DNA-binding domain"/>
    <property type="match status" value="1"/>
</dbReference>
<evidence type="ECO:0000259" key="6">
    <source>
        <dbReference type="PROSITE" id="PS51118"/>
    </source>
</evidence>
<dbReference type="InterPro" id="IPR002577">
    <property type="entry name" value="HTH_HxlR"/>
</dbReference>
<keyword evidence="8" id="KW-1185">Reference proteome</keyword>
<evidence type="ECO:0000313" key="7">
    <source>
        <dbReference type="EMBL" id="MCU4975973.1"/>
    </source>
</evidence>
<dbReference type="PROSITE" id="PS50110">
    <property type="entry name" value="RESPONSE_REGULATORY"/>
    <property type="match status" value="1"/>
</dbReference>
<feature type="modified residue" description="4-aspartylphosphate" evidence="4">
    <location>
        <position position="161"/>
    </location>
</feature>
<dbReference type="Gene3D" id="1.10.10.10">
    <property type="entry name" value="Winged helix-like DNA-binding domain superfamily/Winged helix DNA-binding domain"/>
    <property type="match status" value="1"/>
</dbReference>
<gene>
    <name evidence="7" type="ORF">OB955_25190</name>
</gene>
<protein>
    <submittedName>
        <fullName evidence="7">Winged helix-turn-helix transcriptional regulator</fullName>
    </submittedName>
</protein>
<evidence type="ECO:0000259" key="5">
    <source>
        <dbReference type="PROSITE" id="PS50110"/>
    </source>
</evidence>
<name>A0ABT2QM03_9EURY</name>
<dbReference type="Pfam" id="PF01638">
    <property type="entry name" value="HxlR"/>
    <property type="match status" value="1"/>
</dbReference>
<dbReference type="PANTHER" id="PTHR33204">
    <property type="entry name" value="TRANSCRIPTIONAL REGULATOR, MARR FAMILY"/>
    <property type="match status" value="1"/>
</dbReference>
<organism evidence="7 8">
    <name type="scientific">Natronoglomus mannanivorans</name>
    <dbReference type="NCBI Taxonomy" id="2979990"/>
    <lineage>
        <taxon>Archaea</taxon>
        <taxon>Methanobacteriati</taxon>
        <taxon>Methanobacteriota</taxon>
        <taxon>Stenosarchaea group</taxon>
        <taxon>Halobacteria</taxon>
        <taxon>Halobacteriales</taxon>
        <taxon>Natrialbaceae</taxon>
        <taxon>Natronoglomus</taxon>
    </lineage>
</organism>
<dbReference type="Proteomes" id="UP001320972">
    <property type="component" value="Unassembled WGS sequence"/>
</dbReference>
<keyword evidence="4" id="KW-0597">Phosphoprotein</keyword>
<comment type="caution">
    <text evidence="7">The sequence shown here is derived from an EMBL/GenBank/DDBJ whole genome shotgun (WGS) entry which is preliminary data.</text>
</comment>
<accession>A0ABT2QM03</accession>